<name>A0A0D8XXG2_DICVI</name>
<sequence length="405" mass="47420">QVRRRIRELFDPVILSGHAEITYSKNVPWTTKETEKLLEHYKVLGLSCSAIQEIGKLMNRPSHSCENHLKSVLARTGPIPNFLWKKLWVLVTKQTSLPSGKNLEFVIQKDILRDRIKEYDKYDRNIPWDFVAPKMVYSIEMVKDAWFVVFFSFKSSSIPCLMCRKHQVLRNLESVFKQLLSEKGFSLEVFATVPSISCEDFSRFLQILNEFTPDDTAYNLWNRKLYNRSLLTKRLEEEGIVGFYCGNRDELTYLYCKTQAILWRVNNLLFRRMKLPYSLKERTQILSIGYSNQCEYIRNDLTSSDSAEKEIPYRYHPKYYALKHGFPALHRAPFVEAFIVFSLSHFSDWIPPTAFKKYVVSEEVLSLFPSEKNNSELIRQSDLNAALSFIDCDVYSEMSTSDSDE</sequence>
<dbReference type="Proteomes" id="UP000053766">
    <property type="component" value="Unassembled WGS sequence"/>
</dbReference>
<evidence type="ECO:0000313" key="2">
    <source>
        <dbReference type="Proteomes" id="UP000053766"/>
    </source>
</evidence>
<reference evidence="2" key="2">
    <citation type="journal article" date="2016" name="Sci. Rep.">
        <title>Dictyocaulus viviparus genome, variome and transcriptome elucidate lungworm biology and support future intervention.</title>
        <authorList>
            <person name="McNulty S.N."/>
            <person name="Strube C."/>
            <person name="Rosa B.A."/>
            <person name="Martin J.C."/>
            <person name="Tyagi R."/>
            <person name="Choi Y.J."/>
            <person name="Wang Q."/>
            <person name="Hallsworth Pepin K."/>
            <person name="Zhang X."/>
            <person name="Ozersky P."/>
            <person name="Wilson R.K."/>
            <person name="Sternberg P.W."/>
            <person name="Gasser R.B."/>
            <person name="Mitreva M."/>
        </authorList>
    </citation>
    <scope>NUCLEOTIDE SEQUENCE [LARGE SCALE GENOMIC DNA]</scope>
    <source>
        <strain evidence="2">HannoverDv2000</strain>
    </source>
</reference>
<protein>
    <submittedName>
        <fullName evidence="1">Myb-like DNA-binding domain protein</fullName>
    </submittedName>
</protein>
<dbReference type="AlphaFoldDB" id="A0A0D8XXG2"/>
<feature type="non-terminal residue" evidence="1">
    <location>
        <position position="1"/>
    </location>
</feature>
<keyword evidence="2" id="KW-1185">Reference proteome</keyword>
<evidence type="ECO:0000313" key="1">
    <source>
        <dbReference type="EMBL" id="KJH47046.1"/>
    </source>
</evidence>
<dbReference type="GO" id="GO:0003677">
    <property type="term" value="F:DNA binding"/>
    <property type="evidence" value="ECO:0007669"/>
    <property type="project" value="UniProtKB-KW"/>
</dbReference>
<proteinExistence type="predicted"/>
<gene>
    <name evidence="1" type="ORF">DICVIV_06855</name>
</gene>
<reference evidence="1 2" key="1">
    <citation type="submission" date="2013-11" db="EMBL/GenBank/DDBJ databases">
        <title>Draft genome of the bovine lungworm Dictyocaulus viviparus.</title>
        <authorList>
            <person name="Mitreva M."/>
        </authorList>
    </citation>
    <scope>NUCLEOTIDE SEQUENCE [LARGE SCALE GENOMIC DNA]</scope>
    <source>
        <strain evidence="1 2">HannoverDv2000</strain>
    </source>
</reference>
<accession>A0A0D8XXG2</accession>
<dbReference type="STRING" id="29172.A0A0D8XXG2"/>
<dbReference type="EMBL" id="KN716322">
    <property type="protein sequence ID" value="KJH47046.1"/>
    <property type="molecule type" value="Genomic_DNA"/>
</dbReference>
<keyword evidence="1" id="KW-0238">DNA-binding</keyword>
<organism evidence="1 2">
    <name type="scientific">Dictyocaulus viviparus</name>
    <name type="common">Bovine lungworm</name>
    <dbReference type="NCBI Taxonomy" id="29172"/>
    <lineage>
        <taxon>Eukaryota</taxon>
        <taxon>Metazoa</taxon>
        <taxon>Ecdysozoa</taxon>
        <taxon>Nematoda</taxon>
        <taxon>Chromadorea</taxon>
        <taxon>Rhabditida</taxon>
        <taxon>Rhabditina</taxon>
        <taxon>Rhabditomorpha</taxon>
        <taxon>Strongyloidea</taxon>
        <taxon>Metastrongylidae</taxon>
        <taxon>Dictyocaulus</taxon>
    </lineage>
</organism>
<dbReference type="OrthoDB" id="5859745at2759"/>